<dbReference type="Proteomes" id="UP000244956">
    <property type="component" value="Unassembled WGS sequence"/>
</dbReference>
<dbReference type="EC" id="6.5.1.8" evidence="1"/>
<protein>
    <recommendedName>
        <fullName evidence="1">3'-phosphate/5'-hydroxy nucleic acid ligase</fullName>
        <ecNumber evidence="1">6.5.1.8</ecNumber>
    </recommendedName>
</protein>
<comment type="caution">
    <text evidence="12">The sequence shown here is derived from an EMBL/GenBank/DDBJ whole genome shotgun (WGS) entry which is preliminary data.</text>
</comment>
<keyword evidence="2 12" id="KW-0436">Ligase</keyword>
<dbReference type="InterPro" id="IPR036025">
    <property type="entry name" value="RtcB-like_sf"/>
</dbReference>
<dbReference type="EMBL" id="QEWP01000005">
    <property type="protein sequence ID" value="PWD99890.1"/>
    <property type="molecule type" value="Genomic_DNA"/>
</dbReference>
<dbReference type="AlphaFoldDB" id="A0A2U2B9Z1"/>
<feature type="binding site" evidence="10">
    <location>
        <position position="305"/>
    </location>
    <ligand>
        <name>GMP</name>
        <dbReference type="ChEBI" id="CHEBI:58115"/>
    </ligand>
</feature>
<dbReference type="GO" id="GO:0006396">
    <property type="term" value="P:RNA processing"/>
    <property type="evidence" value="ECO:0007669"/>
    <property type="project" value="InterPro"/>
</dbReference>
<evidence type="ECO:0000313" key="12">
    <source>
        <dbReference type="EMBL" id="PWD99890.1"/>
    </source>
</evidence>
<dbReference type="GO" id="GO:0005525">
    <property type="term" value="F:GTP binding"/>
    <property type="evidence" value="ECO:0007669"/>
    <property type="project" value="UniProtKB-KW"/>
</dbReference>
<feature type="binding site" evidence="11">
    <location>
        <position position="162"/>
    </location>
    <ligand>
        <name>Mn(2+)</name>
        <dbReference type="ChEBI" id="CHEBI:29035"/>
        <label>2</label>
    </ligand>
</feature>
<dbReference type="PANTHER" id="PTHR43749">
    <property type="entry name" value="RNA-SPLICING LIGASE RTCB"/>
    <property type="match status" value="1"/>
</dbReference>
<feature type="binding site" evidence="11">
    <location>
        <position position="74"/>
    </location>
    <ligand>
        <name>Mn(2+)</name>
        <dbReference type="ChEBI" id="CHEBI:29035"/>
        <label>1</label>
    </ligand>
</feature>
<feature type="binding site" evidence="11">
    <location>
        <position position="144"/>
    </location>
    <ligand>
        <name>Mn(2+)</name>
        <dbReference type="ChEBI" id="CHEBI:29035"/>
        <label>1</label>
    </ligand>
</feature>
<dbReference type="SUPFAM" id="SSF103365">
    <property type="entry name" value="Hypothetical protein PH1602"/>
    <property type="match status" value="1"/>
</dbReference>
<evidence type="ECO:0000256" key="1">
    <source>
        <dbReference type="ARBA" id="ARBA00012726"/>
    </source>
</evidence>
<dbReference type="GO" id="GO:0030145">
    <property type="term" value="F:manganese ion binding"/>
    <property type="evidence" value="ECO:0007669"/>
    <property type="project" value="TreeGrafter"/>
</dbReference>
<dbReference type="PANTHER" id="PTHR43749:SF2">
    <property type="entry name" value="RNA-SPLICING LIGASE RTCB"/>
    <property type="match status" value="1"/>
</dbReference>
<accession>A0A2U2B9Z1</accession>
<dbReference type="RefSeq" id="WP_109263991.1">
    <property type="nucleotide sequence ID" value="NZ_QEWP01000005.1"/>
</dbReference>
<dbReference type="OrthoDB" id="9802323at2"/>
<feature type="binding site" evidence="10">
    <location>
        <begin position="272"/>
        <end position="273"/>
    </location>
    <ligand>
        <name>GMP</name>
        <dbReference type="ChEBI" id="CHEBI:58115"/>
    </ligand>
</feature>
<feature type="binding site" evidence="11">
    <location>
        <position position="272"/>
    </location>
    <ligand>
        <name>Mn(2+)</name>
        <dbReference type="ChEBI" id="CHEBI:29035"/>
        <label>2</label>
    </ligand>
</feature>
<evidence type="ECO:0000313" key="13">
    <source>
        <dbReference type="Proteomes" id="UP000244956"/>
    </source>
</evidence>
<dbReference type="Gene3D" id="3.90.1860.10">
    <property type="entry name" value="tRNA-splicing ligase RtcB"/>
    <property type="match status" value="1"/>
</dbReference>
<dbReference type="GO" id="GO:0042245">
    <property type="term" value="P:RNA repair"/>
    <property type="evidence" value="ECO:0007669"/>
    <property type="project" value="UniProtKB-KW"/>
</dbReference>
<dbReference type="InterPro" id="IPR001233">
    <property type="entry name" value="RtcB"/>
</dbReference>
<evidence type="ECO:0000256" key="11">
    <source>
        <dbReference type="PIRSR" id="PIRSR601233-3"/>
    </source>
</evidence>
<proteinExistence type="predicted"/>
<feature type="binding site" evidence="10">
    <location>
        <begin position="143"/>
        <end position="147"/>
    </location>
    <ligand>
        <name>GMP</name>
        <dbReference type="ChEBI" id="CHEBI:58115"/>
    </ligand>
</feature>
<evidence type="ECO:0000256" key="10">
    <source>
        <dbReference type="PIRSR" id="PIRSR601233-2"/>
    </source>
</evidence>
<sequence>MTVALKNNIGNQTLIFANTLEDEALGQIKKLINSDAYKNARVRIMPDAHAGKGCTIGTTMTITDKITPNLVGVDIGCGMLTIKLNNNDIDFARLDNIIRTKVPGGTKIHETIQKKFDFSGLRCKDHVDLSRANHSIGSLGGGNHFIEVSRADASGNVYLIIHSGSRKLGTDTCRYYQNKAIGDTAETKKAKKKLIKELKKKGKEKDISRELMMLKKPEIDKDLAFLTGADFDDYMNDMAIVQRYASANRETMAEIILQEAGLSEISRFETIHNYIDFKRRILRKGAVSAEKGETLLIPINMRDGSLLCIGKGNEDWNFSAPHGAGRLMSRRKAKDLLDMDTFKNSMKDIYTTSVSTATLDEAPHAYKSMNEIKEAITDTVKVIDILKPLYNFKAH</sequence>
<evidence type="ECO:0000256" key="2">
    <source>
        <dbReference type="ARBA" id="ARBA00022598"/>
    </source>
</evidence>
<dbReference type="GO" id="GO:0003909">
    <property type="term" value="F:DNA ligase activity"/>
    <property type="evidence" value="ECO:0007669"/>
    <property type="project" value="TreeGrafter"/>
</dbReference>
<comment type="catalytic activity">
    <reaction evidence="8">
        <text>a 3'-end 3'-phospho-ribonucleotide-RNA + a 5'-end dephospho-ribonucleoside-RNA + GTP = a ribonucleotidyl-ribonucleotide-RNA + GMP + diphosphate</text>
        <dbReference type="Rhea" id="RHEA:68076"/>
        <dbReference type="Rhea" id="RHEA-COMP:10463"/>
        <dbReference type="Rhea" id="RHEA-COMP:13936"/>
        <dbReference type="Rhea" id="RHEA-COMP:17355"/>
        <dbReference type="ChEBI" id="CHEBI:33019"/>
        <dbReference type="ChEBI" id="CHEBI:37565"/>
        <dbReference type="ChEBI" id="CHEBI:58115"/>
        <dbReference type="ChEBI" id="CHEBI:83062"/>
        <dbReference type="ChEBI" id="CHEBI:138284"/>
        <dbReference type="ChEBI" id="CHEBI:173118"/>
        <dbReference type="EC" id="6.5.1.8"/>
    </reaction>
</comment>
<keyword evidence="4 10" id="KW-0547">Nucleotide-binding</keyword>
<dbReference type="Pfam" id="PF01139">
    <property type="entry name" value="RtcB"/>
    <property type="match status" value="2"/>
</dbReference>
<feature type="binding site" evidence="10">
    <location>
        <begin position="298"/>
        <end position="301"/>
    </location>
    <ligand>
        <name>GMP</name>
        <dbReference type="ChEBI" id="CHEBI:58115"/>
    </ligand>
</feature>
<keyword evidence="3 11" id="KW-0479">Metal-binding</keyword>
<evidence type="ECO:0000256" key="4">
    <source>
        <dbReference type="ARBA" id="ARBA00022741"/>
    </source>
</evidence>
<evidence type="ECO:0000256" key="6">
    <source>
        <dbReference type="ARBA" id="ARBA00023134"/>
    </source>
</evidence>
<reference evidence="12 13" key="1">
    <citation type="submission" date="2018-05" db="EMBL/GenBank/DDBJ databases">
        <title>Marinilabilia rubrum sp. nov., isolated from saltern sediment.</title>
        <authorList>
            <person name="Zhang R."/>
        </authorList>
    </citation>
    <scope>NUCLEOTIDE SEQUENCE [LARGE SCALE GENOMIC DNA]</scope>
    <source>
        <strain evidence="12 13">WTE16</strain>
    </source>
</reference>
<comment type="cofactor">
    <cofactor evidence="11">
        <name>Mn(2+)</name>
        <dbReference type="ChEBI" id="CHEBI:29035"/>
    </cofactor>
    <text evidence="11">Binds 2 manganese ions per subunit.</text>
</comment>
<dbReference type="InterPro" id="IPR052915">
    <property type="entry name" value="RtcB-like"/>
</dbReference>
<keyword evidence="7 11" id="KW-0464">Manganese</keyword>
<keyword evidence="13" id="KW-1185">Reference proteome</keyword>
<keyword evidence="6 10" id="KW-0342">GTP-binding</keyword>
<evidence type="ECO:0000256" key="5">
    <source>
        <dbReference type="ARBA" id="ARBA00022800"/>
    </source>
</evidence>
<organism evidence="12 13">
    <name type="scientific">Marinilabilia rubra</name>
    <dbReference type="NCBI Taxonomy" id="2162893"/>
    <lineage>
        <taxon>Bacteria</taxon>
        <taxon>Pseudomonadati</taxon>
        <taxon>Bacteroidota</taxon>
        <taxon>Bacteroidia</taxon>
        <taxon>Marinilabiliales</taxon>
        <taxon>Marinilabiliaceae</taxon>
        <taxon>Marinilabilia</taxon>
    </lineage>
</organism>
<evidence type="ECO:0000256" key="9">
    <source>
        <dbReference type="PIRSR" id="PIRSR601233-1"/>
    </source>
</evidence>
<feature type="active site" description="GMP-histidine intermediate" evidence="9">
    <location>
        <position position="322"/>
    </location>
</feature>
<gene>
    <name evidence="12" type="ORF">DDZ16_08350</name>
</gene>
<evidence type="ECO:0000256" key="7">
    <source>
        <dbReference type="ARBA" id="ARBA00023211"/>
    </source>
</evidence>
<keyword evidence="5" id="KW-0692">RNA repair</keyword>
<name>A0A2U2B9Z1_9BACT</name>
<feature type="binding site" evidence="10">
    <location>
        <begin position="322"/>
        <end position="325"/>
    </location>
    <ligand>
        <name>GMP</name>
        <dbReference type="ChEBI" id="CHEBI:58115"/>
    </ligand>
</feature>
<dbReference type="GO" id="GO:0170057">
    <property type="term" value="F:RNA ligase (GTP) activity"/>
    <property type="evidence" value="ECO:0007669"/>
    <property type="project" value="UniProtKB-EC"/>
</dbReference>
<evidence type="ECO:0000256" key="3">
    <source>
        <dbReference type="ARBA" id="ARBA00022723"/>
    </source>
</evidence>
<evidence type="ECO:0000256" key="8">
    <source>
        <dbReference type="ARBA" id="ARBA00047746"/>
    </source>
</evidence>
<dbReference type="GO" id="GO:0006281">
    <property type="term" value="P:DNA repair"/>
    <property type="evidence" value="ECO:0007669"/>
    <property type="project" value="TreeGrafter"/>
</dbReference>